<dbReference type="CDD" id="cd03316">
    <property type="entry name" value="MR_like"/>
    <property type="match status" value="1"/>
</dbReference>
<dbReference type="GO" id="GO:0009063">
    <property type="term" value="P:amino acid catabolic process"/>
    <property type="evidence" value="ECO:0007669"/>
    <property type="project" value="InterPro"/>
</dbReference>
<dbReference type="Gene3D" id="3.30.390.10">
    <property type="entry name" value="Enolase-like, N-terminal domain"/>
    <property type="match status" value="1"/>
</dbReference>
<dbReference type="InterPro" id="IPR013341">
    <property type="entry name" value="Mandelate_racemase_N_dom"/>
</dbReference>
<dbReference type="SUPFAM" id="SSF51604">
    <property type="entry name" value="Enolase C-terminal domain-like"/>
    <property type="match status" value="1"/>
</dbReference>
<evidence type="ECO:0000313" key="5">
    <source>
        <dbReference type="EMBL" id="HJA70370.1"/>
    </source>
</evidence>
<accession>A0A9D2HGJ3</accession>
<dbReference type="InterPro" id="IPR018110">
    <property type="entry name" value="Mandel_Rmase/mucon_lact_enz_CS"/>
</dbReference>
<dbReference type="Proteomes" id="UP000823900">
    <property type="component" value="Unassembled WGS sequence"/>
</dbReference>
<dbReference type="Pfam" id="PF13378">
    <property type="entry name" value="MR_MLE_C"/>
    <property type="match status" value="1"/>
</dbReference>
<keyword evidence="2" id="KW-0479">Metal-binding</keyword>
<organism evidence="5 6">
    <name type="scientific">Candidatus Lachnoclostridium stercoravium</name>
    <dbReference type="NCBI Taxonomy" id="2838633"/>
    <lineage>
        <taxon>Bacteria</taxon>
        <taxon>Bacillati</taxon>
        <taxon>Bacillota</taxon>
        <taxon>Clostridia</taxon>
        <taxon>Lachnospirales</taxon>
        <taxon>Lachnospiraceae</taxon>
    </lineage>
</organism>
<dbReference type="GO" id="GO:0016052">
    <property type="term" value="P:carbohydrate catabolic process"/>
    <property type="evidence" value="ECO:0007669"/>
    <property type="project" value="TreeGrafter"/>
</dbReference>
<reference evidence="5" key="2">
    <citation type="submission" date="2021-04" db="EMBL/GenBank/DDBJ databases">
        <authorList>
            <person name="Gilroy R."/>
        </authorList>
    </citation>
    <scope>NUCLEOTIDE SEQUENCE</scope>
    <source>
        <strain evidence="5">CHK178-16964</strain>
    </source>
</reference>
<evidence type="ECO:0000313" key="6">
    <source>
        <dbReference type="Proteomes" id="UP000823900"/>
    </source>
</evidence>
<dbReference type="EMBL" id="DWZA01000020">
    <property type="protein sequence ID" value="HJA70370.1"/>
    <property type="molecule type" value="Genomic_DNA"/>
</dbReference>
<evidence type="ECO:0000256" key="2">
    <source>
        <dbReference type="ARBA" id="ARBA00022723"/>
    </source>
</evidence>
<reference evidence="5" key="1">
    <citation type="journal article" date="2021" name="PeerJ">
        <title>Extensive microbial diversity within the chicken gut microbiome revealed by metagenomics and culture.</title>
        <authorList>
            <person name="Gilroy R."/>
            <person name="Ravi A."/>
            <person name="Getino M."/>
            <person name="Pursley I."/>
            <person name="Horton D.L."/>
            <person name="Alikhan N.F."/>
            <person name="Baker D."/>
            <person name="Gharbi K."/>
            <person name="Hall N."/>
            <person name="Watson M."/>
            <person name="Adriaenssens E.M."/>
            <person name="Foster-Nyarko E."/>
            <person name="Jarju S."/>
            <person name="Secka A."/>
            <person name="Antonio M."/>
            <person name="Oren A."/>
            <person name="Chaudhuri R.R."/>
            <person name="La Ragione R."/>
            <person name="Hildebrand F."/>
            <person name="Pallen M.J."/>
        </authorList>
    </citation>
    <scope>NUCLEOTIDE SEQUENCE</scope>
    <source>
        <strain evidence="5">CHK178-16964</strain>
    </source>
</reference>
<dbReference type="GO" id="GO:0000287">
    <property type="term" value="F:magnesium ion binding"/>
    <property type="evidence" value="ECO:0007669"/>
    <property type="project" value="TreeGrafter"/>
</dbReference>
<evidence type="ECO:0000256" key="3">
    <source>
        <dbReference type="ARBA" id="ARBA00022842"/>
    </source>
</evidence>
<dbReference type="SFLD" id="SFLDS00001">
    <property type="entry name" value="Enolase"/>
    <property type="match status" value="1"/>
</dbReference>
<dbReference type="InterPro" id="IPR029065">
    <property type="entry name" value="Enolase_C-like"/>
</dbReference>
<dbReference type="PANTHER" id="PTHR13794">
    <property type="entry name" value="ENOLASE SUPERFAMILY, MANDELATE RACEMASE"/>
    <property type="match status" value="1"/>
</dbReference>
<dbReference type="PANTHER" id="PTHR13794:SF58">
    <property type="entry name" value="MITOCHONDRIAL ENOLASE SUPERFAMILY MEMBER 1"/>
    <property type="match status" value="1"/>
</dbReference>
<name>A0A9D2HGJ3_9FIRM</name>
<dbReference type="Gene3D" id="3.20.20.120">
    <property type="entry name" value="Enolase-like C-terminal domain"/>
    <property type="match status" value="1"/>
</dbReference>
<dbReference type="SUPFAM" id="SSF54826">
    <property type="entry name" value="Enolase N-terminal domain-like"/>
    <property type="match status" value="1"/>
</dbReference>
<feature type="domain" description="Mandelate racemase/muconate lactonizing enzyme C-terminal" evidence="4">
    <location>
        <begin position="147"/>
        <end position="262"/>
    </location>
</feature>
<dbReference type="InterPro" id="IPR046945">
    <property type="entry name" value="RHMD-like"/>
</dbReference>
<evidence type="ECO:0000259" key="4">
    <source>
        <dbReference type="SMART" id="SM00922"/>
    </source>
</evidence>
<gene>
    <name evidence="5" type="ORF">IAA07_02165</name>
</gene>
<dbReference type="GO" id="GO:0016836">
    <property type="term" value="F:hydro-lyase activity"/>
    <property type="evidence" value="ECO:0007669"/>
    <property type="project" value="TreeGrafter"/>
</dbReference>
<dbReference type="PROSITE" id="PS00908">
    <property type="entry name" value="MR_MLE_1"/>
    <property type="match status" value="1"/>
</dbReference>
<dbReference type="InterPro" id="IPR013342">
    <property type="entry name" value="Mandelate_racemase_C"/>
</dbReference>
<comment type="cofactor">
    <cofactor evidence="1">
        <name>Mg(2+)</name>
        <dbReference type="ChEBI" id="CHEBI:18420"/>
    </cofactor>
</comment>
<comment type="caution">
    <text evidence="5">The sequence shown here is derived from an EMBL/GenBank/DDBJ whole genome shotgun (WGS) entry which is preliminary data.</text>
</comment>
<dbReference type="InterPro" id="IPR036849">
    <property type="entry name" value="Enolase-like_C_sf"/>
</dbReference>
<dbReference type="InterPro" id="IPR029017">
    <property type="entry name" value="Enolase-like_N"/>
</dbReference>
<dbReference type="SMART" id="SM00922">
    <property type="entry name" value="MR_MLE"/>
    <property type="match status" value="1"/>
</dbReference>
<keyword evidence="3" id="KW-0460">Magnesium</keyword>
<dbReference type="Pfam" id="PF02746">
    <property type="entry name" value="MR_MLE_N"/>
    <property type="match status" value="1"/>
</dbReference>
<sequence length="390" mass="43349">MKITDIKTIQLKYPYDSFIADGCSACACRGAFLVLVETDEGITGLGESATFGASMSAMADVVENQLKPLLIGQDPLDIERLWETMVWSNFANGRKGLVMGAISGIDIALWDITGKAAGLPLYRLLGACRDKVRGYASAGFYAPGKSVDDLKREMEGYMKKGYTAFKMKVGRCLNNIQMPHRYVRKGDFTISFEEDMKRVKAVRETIGKDGVLMLDMNCTWDVDAVLAAEKYFDEYDIYWIEEPSRSDDIEGYAKIAAGLKRTRVAGCESEQGLARFKELLDKKALDVVQANLGWSGGFTECRRIAALSIAYNKLFTPHTFFSAVLTAANVHFAASLPNVPFIESEENYNPLRTELLAEPIQCDGEMNYIVPQKPGLGIELDMDVVEKYRV</sequence>
<dbReference type="AlphaFoldDB" id="A0A9D2HGJ3"/>
<evidence type="ECO:0000256" key="1">
    <source>
        <dbReference type="ARBA" id="ARBA00001946"/>
    </source>
</evidence>
<proteinExistence type="predicted"/>
<protein>
    <submittedName>
        <fullName evidence="5">Mandelate racemase/muconate lactonizing enzyme family protein</fullName>
    </submittedName>
</protein>